<gene>
    <name evidence="1" type="ORF">PG303_03720</name>
</gene>
<sequence length="126" mass="13781">MTCFIKKDNYKQSAESIKTKRLALPPDTQVYGGYRVSTNIGFEQQDKLFLEVIGSKIDPRGSNVEVAGLKLEVVGSKIDPRGSNVEVVGLKLEVVGSKIDPKGSNVEVAGFAERWCINNKKILLLG</sequence>
<protein>
    <submittedName>
        <fullName evidence="1">Uncharacterized protein</fullName>
    </submittedName>
</protein>
<dbReference type="Proteomes" id="UP001284033">
    <property type="component" value="Unassembled WGS sequence"/>
</dbReference>
<comment type="caution">
    <text evidence="1">The sequence shown here is derived from an EMBL/GenBank/DDBJ whole genome shotgun (WGS) entry which is preliminary data.</text>
</comment>
<dbReference type="EMBL" id="JAQZHK010000002">
    <property type="protein sequence ID" value="MDY3512325.1"/>
    <property type="molecule type" value="Genomic_DNA"/>
</dbReference>
<dbReference type="RefSeq" id="WP_154468707.1">
    <property type="nucleotide sequence ID" value="NZ_CP110126.1"/>
</dbReference>
<evidence type="ECO:0000313" key="1">
    <source>
        <dbReference type="EMBL" id="MDY3512325.1"/>
    </source>
</evidence>
<organism evidence="1 2">
    <name type="scientific">Riemerella anatipestifer</name>
    <name type="common">Moraxella anatipestifer</name>
    <dbReference type="NCBI Taxonomy" id="34085"/>
    <lineage>
        <taxon>Bacteria</taxon>
        <taxon>Pseudomonadati</taxon>
        <taxon>Bacteroidota</taxon>
        <taxon>Flavobacteriia</taxon>
        <taxon>Flavobacteriales</taxon>
        <taxon>Weeksellaceae</taxon>
        <taxon>Riemerella</taxon>
    </lineage>
</organism>
<proteinExistence type="predicted"/>
<evidence type="ECO:0000313" key="2">
    <source>
        <dbReference type="Proteomes" id="UP001284033"/>
    </source>
</evidence>
<name>A0AAP6LKM3_RIEAN</name>
<reference evidence="1" key="1">
    <citation type="submission" date="2023-01" db="EMBL/GenBank/DDBJ databases">
        <title>Genome-based studies on antimicrobial resistance profiles of Riemerella anatipestifer in China, 1994 to 2021.</title>
        <authorList>
            <person name="Yang Z."/>
            <person name="Zhu D."/>
        </authorList>
    </citation>
    <scope>NUCLEOTIDE SEQUENCE</scope>
    <source>
        <strain evidence="1">RCAD1218</strain>
    </source>
</reference>
<dbReference type="AlphaFoldDB" id="A0AAP6LKM3"/>
<accession>A0AAP6LKM3</accession>